<feature type="signal peptide" evidence="1">
    <location>
        <begin position="1"/>
        <end position="25"/>
    </location>
</feature>
<protein>
    <submittedName>
        <fullName evidence="4">DUF2845 domain-containing protein</fullName>
    </submittedName>
</protein>
<dbReference type="Proteomes" id="UP000501237">
    <property type="component" value="Chromosome"/>
</dbReference>
<dbReference type="Proteomes" id="UP000461288">
    <property type="component" value="Unassembled WGS sequence"/>
</dbReference>
<proteinExistence type="predicted"/>
<organism evidence="4 5">
    <name type="scientific">Metapseudomonas otitidis</name>
    <dbReference type="NCBI Taxonomy" id="319939"/>
    <lineage>
        <taxon>Bacteria</taxon>
        <taxon>Pseudomonadati</taxon>
        <taxon>Pseudomonadota</taxon>
        <taxon>Gammaproteobacteria</taxon>
        <taxon>Pseudomonadales</taxon>
        <taxon>Pseudomonadaceae</taxon>
        <taxon>Metapseudomonas</taxon>
    </lineage>
</organism>
<gene>
    <name evidence="4" type="ORF">GO594_10955</name>
    <name evidence="2" type="ORF">PtoMrB4_48490</name>
    <name evidence="3" type="ORF">R0G64_10180</name>
</gene>
<dbReference type="Proteomes" id="UP001273935">
    <property type="component" value="Unassembled WGS sequence"/>
</dbReference>
<sequence>MEPFVKARYLLALPLLLLSAAHANASSTLRCGNGGLVSLEDSTSQVLRKCGDPASRNSLGYRNVVDRYGQESEVLVEEWVYGPRNGMYQFLRFEGNKLRKIESKRGD</sequence>
<evidence type="ECO:0000313" key="5">
    <source>
        <dbReference type="Proteomes" id="UP000461288"/>
    </source>
</evidence>
<reference evidence="4 5" key="1">
    <citation type="submission" date="2019-12" db="EMBL/GenBank/DDBJ databases">
        <title>Draft genome sequence of Pseudomonas otitidis recovered from a chicken carcass.</title>
        <authorList>
            <person name="Vieira T.R."/>
            <person name="Oliviera E.F.C."/>
            <person name="Silva N.M.V."/>
            <person name="Sambrano G.E."/>
            <person name="Cibulski S.P."/>
            <person name="Cardoso M.R.I."/>
        </authorList>
    </citation>
    <scope>NUCLEOTIDE SEQUENCE [LARGE SCALE GENOMIC DNA]</scope>
    <source>
        <strain evidence="4 5">25_K</strain>
    </source>
</reference>
<dbReference type="RefSeq" id="WP_044413772.1">
    <property type="nucleotide sequence ID" value="NZ_AP022642.1"/>
</dbReference>
<reference evidence="2 6" key="2">
    <citation type="journal article" date="2020" name="Microbiol. Resour. Announc.">
        <title>Complete genome sequence of Pseudomonas otitidis strain MrB4, isolated from Lake Biwa in Japan.</title>
        <authorList>
            <person name="Miyazaki K."/>
            <person name="Hase E."/>
            <person name="Maruya T."/>
        </authorList>
    </citation>
    <scope>NUCLEOTIDE SEQUENCE [LARGE SCALE GENOMIC DNA]</scope>
    <source>
        <strain evidence="2 6">MrB4</strain>
    </source>
</reference>
<evidence type="ECO:0000313" key="7">
    <source>
        <dbReference type="Proteomes" id="UP001273935"/>
    </source>
</evidence>
<evidence type="ECO:0000313" key="4">
    <source>
        <dbReference type="EMBL" id="MWK56494.1"/>
    </source>
</evidence>
<name>A0A1I0U9F9_9GAMM</name>
<evidence type="ECO:0000313" key="2">
    <source>
        <dbReference type="EMBL" id="BCA30872.1"/>
    </source>
</evidence>
<dbReference type="AlphaFoldDB" id="A0A1I0U9F9"/>
<dbReference type="GeneID" id="57400074"/>
<reference evidence="3 7" key="3">
    <citation type="submission" date="2023-10" db="EMBL/GenBank/DDBJ databases">
        <title>Pseudomonas otitidis isolated from a paediatric patient with cystic fibrosis in Chile.</title>
        <authorList>
            <person name="Amsteins-Romero L."/>
            <person name="Opazo-Capurro A."/>
            <person name="Matus-Kohler M."/>
            <person name="Gonzalez-Rocha G."/>
        </authorList>
    </citation>
    <scope>NUCLEOTIDE SEQUENCE [LARGE SCALE GENOMIC DNA]</scope>
    <source>
        <strain evidence="3 7">P-714</strain>
    </source>
</reference>
<evidence type="ECO:0000313" key="6">
    <source>
        <dbReference type="Proteomes" id="UP000501237"/>
    </source>
</evidence>
<dbReference type="EMBL" id="WTFN01000021">
    <property type="protein sequence ID" value="MWK56494.1"/>
    <property type="molecule type" value="Genomic_DNA"/>
</dbReference>
<dbReference type="EMBL" id="JAWJUL010000030">
    <property type="protein sequence ID" value="MDV3439792.1"/>
    <property type="molecule type" value="Genomic_DNA"/>
</dbReference>
<dbReference type="KEGG" id="poj:PtoMrB4_48490"/>
<keyword evidence="7" id="KW-1185">Reference proteome</keyword>
<dbReference type="InterPro" id="IPR021268">
    <property type="entry name" value="DUF2845"/>
</dbReference>
<dbReference type="STRING" id="319939.SAMN05216263_1094"/>
<keyword evidence="1" id="KW-0732">Signal</keyword>
<evidence type="ECO:0000313" key="3">
    <source>
        <dbReference type="EMBL" id="MDV3439792.1"/>
    </source>
</evidence>
<feature type="chain" id="PRO_5044559332" evidence="1">
    <location>
        <begin position="26"/>
        <end position="107"/>
    </location>
</feature>
<evidence type="ECO:0000256" key="1">
    <source>
        <dbReference type="SAM" id="SignalP"/>
    </source>
</evidence>
<dbReference type="EMBL" id="AP022642">
    <property type="protein sequence ID" value="BCA30872.1"/>
    <property type="molecule type" value="Genomic_DNA"/>
</dbReference>
<dbReference type="Pfam" id="PF11006">
    <property type="entry name" value="DUF2845"/>
    <property type="match status" value="1"/>
</dbReference>
<accession>A0A1I0U9F9</accession>